<proteinExistence type="predicted"/>
<reference evidence="2 3" key="1">
    <citation type="submission" date="2018-06" db="EMBL/GenBank/DDBJ databases">
        <authorList>
            <consortium name="Pathogen Informatics"/>
            <person name="Doyle S."/>
        </authorList>
    </citation>
    <scope>NUCLEOTIDE SEQUENCE [LARGE SCALE GENOMIC DNA]</scope>
    <source>
        <strain evidence="2 3">NCTC6385</strain>
    </source>
</reference>
<sequence>MVLIVQPLRRQAVTPWQCSARPAGCAVWLCRAVPVRAADVNNRDTDNRKRYRVTADISYHIERYCFTEISEPARLNRQWANVLQMCREQQAGPEERVRLALLNVDYVTSFELPFRLLLLRAPQLIAAVRERQTLSQKNVLFNGKRYGCVYSMKTDISTVPDEFQYHLSHRIRRITSAGSTETPYQKIAKEVKAPRERLALALTAGLEVTALDGLFWFGCQRLAADVLRLRKSGMRIATASKTVSDTVTGTMRSIPAYRSDRG</sequence>
<name>A0A7D8EQP4_SALER</name>
<evidence type="ECO:0000313" key="2">
    <source>
        <dbReference type="EMBL" id="SUF97041.1"/>
    </source>
</evidence>
<dbReference type="AlphaFoldDB" id="A0A7D8EQP4"/>
<evidence type="ECO:0000313" key="3">
    <source>
        <dbReference type="Proteomes" id="UP000254463"/>
    </source>
</evidence>
<dbReference type="Pfam" id="PF14090">
    <property type="entry name" value="HTH_39"/>
    <property type="match status" value="1"/>
</dbReference>
<dbReference type="InterPro" id="IPR055245">
    <property type="entry name" value="HTH_proteobacteria"/>
</dbReference>
<accession>A0A7D8EQP4</accession>
<evidence type="ECO:0000259" key="1">
    <source>
        <dbReference type="Pfam" id="PF14090"/>
    </source>
</evidence>
<dbReference type="EMBL" id="UGWV01000002">
    <property type="protein sequence ID" value="SUF97041.1"/>
    <property type="molecule type" value="Genomic_DNA"/>
</dbReference>
<dbReference type="Proteomes" id="UP000254463">
    <property type="component" value="Unassembled WGS sequence"/>
</dbReference>
<gene>
    <name evidence="2" type="ORF">NCTC6385_04062</name>
</gene>
<organism evidence="2 3">
    <name type="scientific">Salmonella enterica</name>
    <name type="common">Salmonella choleraesuis</name>
    <dbReference type="NCBI Taxonomy" id="28901"/>
    <lineage>
        <taxon>Bacteria</taxon>
        <taxon>Pseudomonadati</taxon>
        <taxon>Pseudomonadota</taxon>
        <taxon>Gammaproteobacteria</taxon>
        <taxon>Enterobacterales</taxon>
        <taxon>Enterobacteriaceae</taxon>
        <taxon>Salmonella</taxon>
    </lineage>
</organism>
<protein>
    <recommendedName>
        <fullName evidence="1">Winged helix-turn-helix domain-containing protein</fullName>
    </recommendedName>
</protein>
<feature type="domain" description="Winged helix-turn-helix" evidence="1">
    <location>
        <begin position="197"/>
        <end position="257"/>
    </location>
</feature>